<name>A0A518GGE5_9BACT</name>
<accession>A0A518GGE5</accession>
<feature type="coiled-coil region" evidence="3">
    <location>
        <begin position="121"/>
        <end position="179"/>
    </location>
</feature>
<dbReference type="EMBL" id="CP036298">
    <property type="protein sequence ID" value="QDV27650.1"/>
    <property type="molecule type" value="Genomic_DNA"/>
</dbReference>
<organism evidence="4 5">
    <name type="scientific">Aureliella helgolandensis</name>
    <dbReference type="NCBI Taxonomy" id="2527968"/>
    <lineage>
        <taxon>Bacteria</taxon>
        <taxon>Pseudomonadati</taxon>
        <taxon>Planctomycetota</taxon>
        <taxon>Planctomycetia</taxon>
        <taxon>Pirellulales</taxon>
        <taxon>Pirellulaceae</taxon>
        <taxon>Aureliella</taxon>
    </lineage>
</organism>
<protein>
    <submittedName>
        <fullName evidence="4">HlyD family secretion protein</fullName>
    </submittedName>
</protein>
<dbReference type="InterPro" id="IPR050465">
    <property type="entry name" value="UPF0194_transport"/>
</dbReference>
<dbReference type="InterPro" id="IPR014315">
    <property type="entry name" value="ABC_heterocyst_DevB"/>
</dbReference>
<dbReference type="AlphaFoldDB" id="A0A518GGE5"/>
<gene>
    <name evidence="4" type="ORF">Q31a_60430</name>
</gene>
<reference evidence="4 5" key="1">
    <citation type="submission" date="2019-02" db="EMBL/GenBank/DDBJ databases">
        <title>Deep-cultivation of Planctomycetes and their phenomic and genomic characterization uncovers novel biology.</title>
        <authorList>
            <person name="Wiegand S."/>
            <person name="Jogler M."/>
            <person name="Boedeker C."/>
            <person name="Pinto D."/>
            <person name="Vollmers J."/>
            <person name="Rivas-Marin E."/>
            <person name="Kohn T."/>
            <person name="Peeters S.H."/>
            <person name="Heuer A."/>
            <person name="Rast P."/>
            <person name="Oberbeckmann S."/>
            <person name="Bunk B."/>
            <person name="Jeske O."/>
            <person name="Meyerdierks A."/>
            <person name="Storesund J.E."/>
            <person name="Kallscheuer N."/>
            <person name="Luecker S."/>
            <person name="Lage O.M."/>
            <person name="Pohl T."/>
            <person name="Merkel B.J."/>
            <person name="Hornburger P."/>
            <person name="Mueller R.-W."/>
            <person name="Bruemmer F."/>
            <person name="Labrenz M."/>
            <person name="Spormann A.M."/>
            <person name="Op den Camp H."/>
            <person name="Overmann J."/>
            <person name="Amann R."/>
            <person name="Jetten M.S.M."/>
            <person name="Mascher T."/>
            <person name="Medema M.H."/>
            <person name="Devos D.P."/>
            <person name="Kaster A.-K."/>
            <person name="Ovreas L."/>
            <person name="Rohde M."/>
            <person name="Galperin M.Y."/>
            <person name="Jogler C."/>
        </authorList>
    </citation>
    <scope>NUCLEOTIDE SEQUENCE [LARGE SCALE GENOMIC DNA]</scope>
    <source>
        <strain evidence="4 5">Q31a</strain>
    </source>
</reference>
<evidence type="ECO:0000256" key="3">
    <source>
        <dbReference type="SAM" id="Coils"/>
    </source>
</evidence>
<evidence type="ECO:0000256" key="1">
    <source>
        <dbReference type="ARBA" id="ARBA00004196"/>
    </source>
</evidence>
<dbReference type="GO" id="GO:0030313">
    <property type="term" value="C:cell envelope"/>
    <property type="evidence" value="ECO:0007669"/>
    <property type="project" value="UniProtKB-SubCell"/>
</dbReference>
<evidence type="ECO:0000256" key="2">
    <source>
        <dbReference type="ARBA" id="ARBA00023054"/>
    </source>
</evidence>
<dbReference type="PANTHER" id="PTHR32347:SF27">
    <property type="entry name" value="RND EFFLUX PUMP MEMBRANE FUSION PROTEIN BARREL-SANDWICH DOMAIN-CONTAINING PROTEIN"/>
    <property type="match status" value="1"/>
</dbReference>
<dbReference type="NCBIfam" id="TIGR02971">
    <property type="entry name" value="heterocyst_DevB"/>
    <property type="match status" value="1"/>
</dbReference>
<evidence type="ECO:0000313" key="4">
    <source>
        <dbReference type="EMBL" id="QDV27650.1"/>
    </source>
</evidence>
<sequence length="398" mass="43258">MLGARQFRPSRRRCAYVLWVAIGLGIVPAVGCNPNPSTSKTQATSNALSSDLPVSKVNAQGQILPAGGFIQLMGTPGDVVDEMLVEVGQRVTAGTPLVRTRSEQVQAAQLEALVQKRLAAQRQQENAMRASQRQLRAAELQLERIDAQADQLAKKEDLLQLAEQQVAATQKILTQLQAIANDSVTREFVGQIEIERQQVAVGEAELAYQQQVQNHQQAVDELEWARRSAAADKLAAADLLQATESSDTLKVIELELRTLKQQIAATRIVAPSDGIILSVGASKGEASGHRPLVEMADDSQLVCEVEVNEMDAVWVEPGQTATISSRAFLDGPLLGFVQQKFQLVGQPQLRPLDPLARTDYRAVTVVINLSPSSAARAQQWLQLQVEVEIQIDSTVSSK</sequence>
<dbReference type="Proteomes" id="UP000318017">
    <property type="component" value="Chromosome"/>
</dbReference>
<keyword evidence="5" id="KW-1185">Reference proteome</keyword>
<dbReference type="KEGG" id="ahel:Q31a_60430"/>
<proteinExistence type="predicted"/>
<evidence type="ECO:0000313" key="5">
    <source>
        <dbReference type="Proteomes" id="UP000318017"/>
    </source>
</evidence>
<dbReference type="Gene3D" id="2.40.30.170">
    <property type="match status" value="1"/>
</dbReference>
<dbReference type="PANTHER" id="PTHR32347">
    <property type="entry name" value="EFFLUX SYSTEM COMPONENT YKNX-RELATED"/>
    <property type="match status" value="1"/>
</dbReference>
<comment type="subcellular location">
    <subcellularLocation>
        <location evidence="1">Cell envelope</location>
    </subcellularLocation>
</comment>
<keyword evidence="2 3" id="KW-0175">Coiled coil</keyword>